<comment type="caution">
    <text evidence="2">The sequence shown here is derived from an EMBL/GenBank/DDBJ whole genome shotgun (WGS) entry which is preliminary data.</text>
</comment>
<dbReference type="GO" id="GO:0051959">
    <property type="term" value="F:dynein light intermediate chain binding"/>
    <property type="evidence" value="ECO:0007669"/>
    <property type="project" value="InterPro"/>
</dbReference>
<sequence>MNLPKFVYEDVPLFMGLIKDLYPDLELHKQVYPELLQQVYPELPQQVYPELNESVESVLKKNNYVVTETKVLKVVQLYDTMFIRQTTMVVGPSNGGKTVVIPTLQEAQTKLGYPTKLFVLNPKSITNNDLYGVYDTTTNDWQDGLLSNIFRNINTTQMEKRERIYIVYDGDVDAHWVENMNSVKDDNRLLTLLNKKRIVLRKECSMLFEVGNLKYASPATVSRCGMVYVDPHDHPPHTIFMRWLASRPKEEQESLRTWHDRYIPRCFEYIFDGTINGVPVQPPEEEPEVEKPKNKEVHQYTAMAFNKEKESQQPAKKEEIMLSTQKGVGEDGKLLQAIPQTAVSEEVQLCNIYQALVPTD</sequence>
<dbReference type="AlphaFoldDB" id="A0A5J4UXT1"/>
<dbReference type="InterPro" id="IPR027417">
    <property type="entry name" value="P-loop_NTPase"/>
</dbReference>
<reference evidence="2 3" key="1">
    <citation type="submission" date="2019-03" db="EMBL/GenBank/DDBJ databases">
        <title>Single cell metagenomics reveals metabolic interactions within the superorganism composed of flagellate Streblomastix strix and complex community of Bacteroidetes bacteria on its surface.</title>
        <authorList>
            <person name="Treitli S.C."/>
            <person name="Kolisko M."/>
            <person name="Husnik F."/>
            <person name="Keeling P."/>
            <person name="Hampl V."/>
        </authorList>
    </citation>
    <scope>NUCLEOTIDE SEQUENCE [LARGE SCALE GENOMIC DNA]</scope>
    <source>
        <strain evidence="2">ST1C</strain>
    </source>
</reference>
<dbReference type="SUPFAM" id="SSF52540">
    <property type="entry name" value="P-loop containing nucleoside triphosphate hydrolases"/>
    <property type="match status" value="1"/>
</dbReference>
<dbReference type="PANTHER" id="PTHR22878">
    <property type="entry name" value="DYNEIN HEAVY CHAIN 6, AXONEMAL-LIKE-RELATED"/>
    <property type="match status" value="1"/>
</dbReference>
<organism evidence="2 3">
    <name type="scientific">Streblomastix strix</name>
    <dbReference type="NCBI Taxonomy" id="222440"/>
    <lineage>
        <taxon>Eukaryota</taxon>
        <taxon>Metamonada</taxon>
        <taxon>Preaxostyla</taxon>
        <taxon>Oxymonadida</taxon>
        <taxon>Streblomastigidae</taxon>
        <taxon>Streblomastix</taxon>
    </lineage>
</organism>
<dbReference type="PANTHER" id="PTHR22878:SF63">
    <property type="entry name" value="DYNEIN AXONEMAL HEAVY CHAIN 10"/>
    <property type="match status" value="1"/>
</dbReference>
<feature type="domain" description="Dynein heavy chain hydrolytic ATP-binding dynein motor region" evidence="1">
    <location>
        <begin position="31"/>
        <end position="98"/>
    </location>
</feature>
<evidence type="ECO:0000313" key="2">
    <source>
        <dbReference type="EMBL" id="KAA6374681.1"/>
    </source>
</evidence>
<dbReference type="InterPro" id="IPR026983">
    <property type="entry name" value="DHC"/>
</dbReference>
<dbReference type="EMBL" id="SNRW01011791">
    <property type="protein sequence ID" value="KAA6374681.1"/>
    <property type="molecule type" value="Genomic_DNA"/>
</dbReference>
<name>A0A5J4UXT1_9EUKA</name>
<dbReference type="Gene3D" id="3.40.50.300">
    <property type="entry name" value="P-loop containing nucleotide triphosphate hydrolases"/>
    <property type="match status" value="1"/>
</dbReference>
<accession>A0A5J4UXT1</accession>
<dbReference type="GO" id="GO:0045505">
    <property type="term" value="F:dynein intermediate chain binding"/>
    <property type="evidence" value="ECO:0007669"/>
    <property type="project" value="InterPro"/>
</dbReference>
<evidence type="ECO:0000313" key="3">
    <source>
        <dbReference type="Proteomes" id="UP000324800"/>
    </source>
</evidence>
<dbReference type="GO" id="GO:0005524">
    <property type="term" value="F:ATP binding"/>
    <property type="evidence" value="ECO:0007669"/>
    <property type="project" value="InterPro"/>
</dbReference>
<proteinExistence type="predicted"/>
<protein>
    <submittedName>
        <fullName evidence="2">Putative Dynein heavy chain 10, axonemal</fullName>
    </submittedName>
</protein>
<dbReference type="OrthoDB" id="5593012at2759"/>
<dbReference type="Pfam" id="PF12774">
    <property type="entry name" value="AAA_6"/>
    <property type="match status" value="1"/>
</dbReference>
<dbReference type="InterPro" id="IPR035699">
    <property type="entry name" value="AAA_6"/>
</dbReference>
<dbReference type="Proteomes" id="UP000324800">
    <property type="component" value="Unassembled WGS sequence"/>
</dbReference>
<gene>
    <name evidence="2" type="ORF">EZS28_029795</name>
</gene>
<dbReference type="GO" id="GO:0007018">
    <property type="term" value="P:microtubule-based movement"/>
    <property type="evidence" value="ECO:0007669"/>
    <property type="project" value="InterPro"/>
</dbReference>
<dbReference type="GO" id="GO:0030286">
    <property type="term" value="C:dynein complex"/>
    <property type="evidence" value="ECO:0007669"/>
    <property type="project" value="InterPro"/>
</dbReference>
<evidence type="ECO:0000259" key="1">
    <source>
        <dbReference type="Pfam" id="PF12774"/>
    </source>
</evidence>